<evidence type="ECO:0000313" key="1">
    <source>
        <dbReference type="EMBL" id="KAK1410717.1"/>
    </source>
</evidence>
<accession>A0AAD8NJ09</accession>
<reference evidence="1" key="1">
    <citation type="journal article" date="2023" name="bioRxiv">
        <title>Improved chromosome-level genome assembly for marigold (Tagetes erecta).</title>
        <authorList>
            <person name="Jiang F."/>
            <person name="Yuan L."/>
            <person name="Wang S."/>
            <person name="Wang H."/>
            <person name="Xu D."/>
            <person name="Wang A."/>
            <person name="Fan W."/>
        </authorList>
    </citation>
    <scope>NUCLEOTIDE SEQUENCE</scope>
    <source>
        <strain evidence="1">WSJ</strain>
        <tissue evidence="1">Leaf</tissue>
    </source>
</reference>
<protein>
    <submittedName>
        <fullName evidence="1">Uncharacterized protein</fullName>
    </submittedName>
</protein>
<organism evidence="1 2">
    <name type="scientific">Tagetes erecta</name>
    <name type="common">African marigold</name>
    <dbReference type="NCBI Taxonomy" id="13708"/>
    <lineage>
        <taxon>Eukaryota</taxon>
        <taxon>Viridiplantae</taxon>
        <taxon>Streptophyta</taxon>
        <taxon>Embryophyta</taxon>
        <taxon>Tracheophyta</taxon>
        <taxon>Spermatophyta</taxon>
        <taxon>Magnoliopsida</taxon>
        <taxon>eudicotyledons</taxon>
        <taxon>Gunneridae</taxon>
        <taxon>Pentapetalae</taxon>
        <taxon>asterids</taxon>
        <taxon>campanulids</taxon>
        <taxon>Asterales</taxon>
        <taxon>Asteraceae</taxon>
        <taxon>Asteroideae</taxon>
        <taxon>Heliantheae alliance</taxon>
        <taxon>Tageteae</taxon>
        <taxon>Tagetes</taxon>
    </lineage>
</organism>
<dbReference type="Proteomes" id="UP001229421">
    <property type="component" value="Unassembled WGS sequence"/>
</dbReference>
<evidence type="ECO:0000313" key="2">
    <source>
        <dbReference type="Proteomes" id="UP001229421"/>
    </source>
</evidence>
<gene>
    <name evidence="1" type="ORF">QVD17_37256</name>
</gene>
<sequence>MAGVDYNEWGVDFEEWERMETDNIIPPHLYADDHYYQEHEDKRDEEVIKTMETSAIDELCGSIEFKNQLTSYVFDERSKKGGDDYMMQSPKAYVNVMNRSQGIKRLKMLVVVMMVVRFLRRQIL</sequence>
<name>A0AAD8NJ09_TARER</name>
<comment type="caution">
    <text evidence="1">The sequence shown here is derived from an EMBL/GenBank/DDBJ whole genome shotgun (WGS) entry which is preliminary data.</text>
</comment>
<dbReference type="AlphaFoldDB" id="A0AAD8NJ09"/>
<keyword evidence="2" id="KW-1185">Reference proteome</keyword>
<dbReference type="EMBL" id="JAUHHV010000010">
    <property type="protein sequence ID" value="KAK1410717.1"/>
    <property type="molecule type" value="Genomic_DNA"/>
</dbReference>
<proteinExistence type="predicted"/>